<keyword evidence="3" id="KW-1185">Reference proteome</keyword>
<protein>
    <submittedName>
        <fullName evidence="2">Uncharacterized protein</fullName>
    </submittedName>
</protein>
<comment type="caution">
    <text evidence="2">The sequence shown here is derived from an EMBL/GenBank/DDBJ whole genome shotgun (WGS) entry which is preliminary data.</text>
</comment>
<name>W7TWR5_9STRA</name>
<dbReference type="SUPFAM" id="SSF110296">
    <property type="entry name" value="Oligoxyloglucan reducing end-specific cellobiohydrolase"/>
    <property type="match status" value="1"/>
</dbReference>
<evidence type="ECO:0000256" key="1">
    <source>
        <dbReference type="SAM" id="MobiDB-lite"/>
    </source>
</evidence>
<evidence type="ECO:0000313" key="3">
    <source>
        <dbReference type="Proteomes" id="UP000019335"/>
    </source>
</evidence>
<dbReference type="Proteomes" id="UP000019335">
    <property type="component" value="Chromosome 13"/>
</dbReference>
<feature type="region of interest" description="Disordered" evidence="1">
    <location>
        <begin position="83"/>
        <end position="136"/>
    </location>
</feature>
<reference evidence="2 3" key="1">
    <citation type="journal article" date="2014" name="Mol. Plant">
        <title>Chromosome Scale Genome Assembly and Transcriptome Profiling of Nannochloropsis gaditana in Nitrogen Depletion.</title>
        <authorList>
            <person name="Corteggiani Carpinelli E."/>
            <person name="Telatin A."/>
            <person name="Vitulo N."/>
            <person name="Forcato C."/>
            <person name="D'Angelo M."/>
            <person name="Schiavon R."/>
            <person name="Vezzi A."/>
            <person name="Giacometti G.M."/>
            <person name="Morosinotto T."/>
            <person name="Valle G."/>
        </authorList>
    </citation>
    <scope>NUCLEOTIDE SEQUENCE [LARGE SCALE GENOMIC DNA]</scope>
    <source>
        <strain evidence="2 3">B-31</strain>
    </source>
</reference>
<dbReference type="AlphaFoldDB" id="W7TWR5"/>
<dbReference type="PANTHER" id="PTHR33683">
    <property type="entry name" value="1, PUTATIVE-RELATED"/>
    <property type="match status" value="1"/>
</dbReference>
<proteinExistence type="predicted"/>
<organism evidence="2 3">
    <name type="scientific">Nannochloropsis gaditana</name>
    <dbReference type="NCBI Taxonomy" id="72520"/>
    <lineage>
        <taxon>Eukaryota</taxon>
        <taxon>Sar</taxon>
        <taxon>Stramenopiles</taxon>
        <taxon>Ochrophyta</taxon>
        <taxon>Eustigmatophyceae</taxon>
        <taxon>Eustigmatales</taxon>
        <taxon>Monodopsidaceae</taxon>
        <taxon>Nannochloropsis</taxon>
    </lineage>
</organism>
<accession>W7TWR5</accession>
<dbReference type="PANTHER" id="PTHR33683:SF46">
    <property type="entry name" value="SUSHI DOMAIN-CONTAINING PROTEIN"/>
    <property type="match status" value="1"/>
</dbReference>
<evidence type="ECO:0000313" key="2">
    <source>
        <dbReference type="EMBL" id="EWM24799.1"/>
    </source>
</evidence>
<gene>
    <name evidence="2" type="ORF">Naga_100354g7</name>
</gene>
<dbReference type="EMBL" id="AZIL01001105">
    <property type="protein sequence ID" value="EWM24799.1"/>
    <property type="molecule type" value="Genomic_DNA"/>
</dbReference>
<sequence>MHKDIAALSHPQDRQLQSIDTPDACYEYCSLNAGEETPFFFSWNTVTNQCFCCVAVCTPFIFDPDSSVYEVVVAKTLQPTMQPTAAPTMQPTAAPTMQPTASPTMAPTMQPTASPTMAPTMQPTASPTMAPTMQPTAPTATWTEQTAAGTRGWDSIASSSDGTKLAAVVYNGVIWTSTDAGVSWTERDAAGTRDWMSIASSSDGMVRLSIQAISQAA</sequence>